<dbReference type="Pfam" id="PF08327">
    <property type="entry name" value="AHSA1"/>
    <property type="match status" value="1"/>
</dbReference>
<comment type="similarity">
    <text evidence="1">Belongs to the AHA1 family.</text>
</comment>
<reference evidence="3 4" key="1">
    <citation type="submission" date="2019-07" db="EMBL/GenBank/DDBJ databases">
        <title>Genomic Encyclopedia of Archaeal and Bacterial Type Strains, Phase II (KMG-II): from individual species to whole genera.</title>
        <authorList>
            <person name="Goeker M."/>
        </authorList>
    </citation>
    <scope>NUCLEOTIDE SEQUENCE [LARGE SCALE GENOMIC DNA]</scope>
    <source>
        <strain evidence="3 4">DSM 18850</strain>
    </source>
</reference>
<dbReference type="RefSeq" id="WP_148907799.1">
    <property type="nucleotide sequence ID" value="NZ_VNHX01000004.1"/>
</dbReference>
<protein>
    <submittedName>
        <fullName evidence="3">Uncharacterized protein YndB with AHSA1/START domain</fullName>
    </submittedName>
</protein>
<gene>
    <name evidence="3" type="ORF">BC792_10499</name>
</gene>
<dbReference type="InterPro" id="IPR023393">
    <property type="entry name" value="START-like_dom_sf"/>
</dbReference>
<evidence type="ECO:0000256" key="1">
    <source>
        <dbReference type="ARBA" id="ARBA00006817"/>
    </source>
</evidence>
<sequence length="143" mass="16447">MKTPIHINITINNRVETVWNAYHSAEDIKQWNHASDDWHCTNAVNDLRIGGKFSNRMEAKDGSFGFDFEGRYTAIEPFKRIAYTMTDGRSAEVTFDSKDNITHLSVAFEPESANPIEMQRAGWEAILINFKNYVERVYGDNSH</sequence>
<accession>A0A5S5DMB9</accession>
<dbReference type="AlphaFoldDB" id="A0A5S5DMB9"/>
<comment type="caution">
    <text evidence="3">The sequence shown here is derived from an EMBL/GenBank/DDBJ whole genome shotgun (WGS) entry which is preliminary data.</text>
</comment>
<dbReference type="EMBL" id="VNHX01000004">
    <property type="protein sequence ID" value="TYP96875.1"/>
    <property type="molecule type" value="Genomic_DNA"/>
</dbReference>
<dbReference type="Gene3D" id="3.30.530.20">
    <property type="match status" value="1"/>
</dbReference>
<evidence type="ECO:0000313" key="4">
    <source>
        <dbReference type="Proteomes" id="UP000325105"/>
    </source>
</evidence>
<dbReference type="InterPro" id="IPR013538">
    <property type="entry name" value="ASHA1/2-like_C"/>
</dbReference>
<evidence type="ECO:0000259" key="2">
    <source>
        <dbReference type="Pfam" id="PF08327"/>
    </source>
</evidence>
<proteinExistence type="inferred from homology"/>
<feature type="domain" description="Activator of Hsp90 ATPase homologue 1/2-like C-terminal" evidence="2">
    <location>
        <begin position="15"/>
        <end position="135"/>
    </location>
</feature>
<dbReference type="Proteomes" id="UP000325105">
    <property type="component" value="Unassembled WGS sequence"/>
</dbReference>
<organism evidence="3 4">
    <name type="scientific">Sphingobacterium allocomposti</name>
    <dbReference type="NCBI Taxonomy" id="415956"/>
    <lineage>
        <taxon>Bacteria</taxon>
        <taxon>Pseudomonadati</taxon>
        <taxon>Bacteroidota</taxon>
        <taxon>Sphingobacteriia</taxon>
        <taxon>Sphingobacteriales</taxon>
        <taxon>Sphingobacteriaceae</taxon>
        <taxon>Sphingobacterium</taxon>
    </lineage>
</organism>
<name>A0A5S5DMB9_9SPHI</name>
<dbReference type="OrthoDB" id="384974at2"/>
<evidence type="ECO:0000313" key="3">
    <source>
        <dbReference type="EMBL" id="TYP96875.1"/>
    </source>
</evidence>
<keyword evidence="4" id="KW-1185">Reference proteome</keyword>
<dbReference type="SUPFAM" id="SSF55961">
    <property type="entry name" value="Bet v1-like"/>
    <property type="match status" value="1"/>
</dbReference>